<dbReference type="WBParaSite" id="HCON_00041440-00001">
    <property type="protein sequence ID" value="HCON_00041440-00001"/>
    <property type="gene ID" value="HCON_00041440"/>
</dbReference>
<dbReference type="OrthoDB" id="5795972at2759"/>
<dbReference type="SUPFAM" id="SSF48726">
    <property type="entry name" value="Immunoglobulin"/>
    <property type="match status" value="1"/>
</dbReference>
<keyword evidence="1" id="KW-0732">Signal</keyword>
<dbReference type="InterPro" id="IPR036179">
    <property type="entry name" value="Ig-like_dom_sf"/>
</dbReference>
<evidence type="ECO:0000313" key="2">
    <source>
        <dbReference type="Proteomes" id="UP000025227"/>
    </source>
</evidence>
<dbReference type="OMA" id="CCIRSTD"/>
<feature type="signal peptide" evidence="1">
    <location>
        <begin position="1"/>
        <end position="16"/>
    </location>
</feature>
<dbReference type="Proteomes" id="UP000025227">
    <property type="component" value="Unplaced"/>
</dbReference>
<proteinExistence type="predicted"/>
<sequence length="280" mass="31514">MYWILLLFSIFVSSQGAVLKNVSLPQIEHASYIGSTENLLQIDCANDWEMALPGFAAMEKIWKKDNELNFNTAHIIFAENNQSIRFTSLLPIYSGNYVCCVRNIGEKEYYCTDRNLTVIDPLDNLTQVLDTSANISEEPVNQTASVIRLGPNDQLYAHTAQTYLLKLFNGSVSSIWCNFNGNKTSMETNFNLNNSSLSDDYDVIIRSFDATLHSGNYTCNGMFINGNETEIEEVHFSVAESLTPSSSEELPGSSADEIFHSFIYFSFVVIMIIIDNYNVM</sequence>
<reference evidence="3" key="1">
    <citation type="submission" date="2020-12" db="UniProtKB">
        <authorList>
            <consortium name="WormBaseParasite"/>
        </authorList>
    </citation>
    <scope>IDENTIFICATION</scope>
    <source>
        <strain evidence="3">MHco3</strain>
    </source>
</reference>
<protein>
    <submittedName>
        <fullName evidence="3">Ig-like domain-containing protein</fullName>
    </submittedName>
</protein>
<name>A0A7I4Y300_HAECO</name>
<evidence type="ECO:0000256" key="1">
    <source>
        <dbReference type="SAM" id="SignalP"/>
    </source>
</evidence>
<accession>A0A7I4Y300</accession>
<dbReference type="AlphaFoldDB" id="A0A7I4Y300"/>
<organism evidence="2 3">
    <name type="scientific">Haemonchus contortus</name>
    <name type="common">Barber pole worm</name>
    <dbReference type="NCBI Taxonomy" id="6289"/>
    <lineage>
        <taxon>Eukaryota</taxon>
        <taxon>Metazoa</taxon>
        <taxon>Ecdysozoa</taxon>
        <taxon>Nematoda</taxon>
        <taxon>Chromadorea</taxon>
        <taxon>Rhabditida</taxon>
        <taxon>Rhabditina</taxon>
        <taxon>Rhabditomorpha</taxon>
        <taxon>Strongyloidea</taxon>
        <taxon>Trichostrongylidae</taxon>
        <taxon>Haemonchus</taxon>
    </lineage>
</organism>
<feature type="chain" id="PRO_5029620628" evidence="1">
    <location>
        <begin position="17"/>
        <end position="280"/>
    </location>
</feature>
<evidence type="ECO:0000313" key="3">
    <source>
        <dbReference type="WBParaSite" id="HCON_00041440-00001"/>
    </source>
</evidence>
<keyword evidence="2" id="KW-1185">Reference proteome</keyword>